<dbReference type="PANTHER" id="PTHR15710:SF59">
    <property type="entry name" value="E3 UBIQUITIN-PROTEIN LIGASE SDIR1-LIKE"/>
    <property type="match status" value="1"/>
</dbReference>
<evidence type="ECO:0000313" key="10">
    <source>
        <dbReference type="Proteomes" id="UP001396334"/>
    </source>
</evidence>
<dbReference type="CDD" id="cd06222">
    <property type="entry name" value="RNase_H_like"/>
    <property type="match status" value="1"/>
</dbReference>
<evidence type="ECO:0000256" key="6">
    <source>
        <dbReference type="PROSITE-ProRule" id="PRU00175"/>
    </source>
</evidence>
<dbReference type="SUPFAM" id="SSF53098">
    <property type="entry name" value="Ribonuclease H-like"/>
    <property type="match status" value="1"/>
</dbReference>
<evidence type="ECO:0000256" key="7">
    <source>
        <dbReference type="SAM" id="MobiDB-lite"/>
    </source>
</evidence>
<proteinExistence type="predicted"/>
<dbReference type="InterPro" id="IPR044730">
    <property type="entry name" value="RNase_H-like_dom_plant"/>
</dbReference>
<keyword evidence="4 6" id="KW-0863">Zinc-finger</keyword>
<dbReference type="InterPro" id="IPR036397">
    <property type="entry name" value="RNaseH_sf"/>
</dbReference>
<evidence type="ECO:0000256" key="5">
    <source>
        <dbReference type="ARBA" id="ARBA00022833"/>
    </source>
</evidence>
<dbReference type="Gene3D" id="3.30.40.10">
    <property type="entry name" value="Zinc/RING finger domain, C3HC4 (zinc finger)"/>
    <property type="match status" value="1"/>
</dbReference>
<evidence type="ECO:0000256" key="2">
    <source>
        <dbReference type="ARBA" id="ARBA00012483"/>
    </source>
</evidence>
<dbReference type="InterPro" id="IPR001841">
    <property type="entry name" value="Znf_RING"/>
</dbReference>
<evidence type="ECO:0000256" key="1">
    <source>
        <dbReference type="ARBA" id="ARBA00000900"/>
    </source>
</evidence>
<evidence type="ECO:0000256" key="4">
    <source>
        <dbReference type="ARBA" id="ARBA00022771"/>
    </source>
</evidence>
<name>A0ABR2QNM1_9ROSI</name>
<evidence type="ECO:0000256" key="3">
    <source>
        <dbReference type="ARBA" id="ARBA00022723"/>
    </source>
</evidence>
<dbReference type="PANTHER" id="PTHR15710">
    <property type="entry name" value="E3 UBIQUITIN-PROTEIN LIGASE PRAJA"/>
    <property type="match status" value="1"/>
</dbReference>
<dbReference type="SUPFAM" id="SSF57850">
    <property type="entry name" value="RING/U-box"/>
    <property type="match status" value="1"/>
</dbReference>
<dbReference type="Pfam" id="PF13639">
    <property type="entry name" value="zf-RING_2"/>
    <property type="match status" value="1"/>
</dbReference>
<evidence type="ECO:0000313" key="9">
    <source>
        <dbReference type="EMBL" id="KAK9002266.1"/>
    </source>
</evidence>
<keyword evidence="3" id="KW-0479">Metal-binding</keyword>
<evidence type="ECO:0000259" key="8">
    <source>
        <dbReference type="PROSITE" id="PS50089"/>
    </source>
</evidence>
<dbReference type="PROSITE" id="PS50089">
    <property type="entry name" value="ZF_RING_2"/>
    <property type="match status" value="1"/>
</dbReference>
<protein>
    <recommendedName>
        <fullName evidence="2">RING-type E3 ubiquitin transferase</fullName>
        <ecNumber evidence="2">2.3.2.27</ecNumber>
    </recommendedName>
</protein>
<dbReference type="InterPro" id="IPR012337">
    <property type="entry name" value="RNaseH-like_sf"/>
</dbReference>
<sequence>MALLPLSFVVELLGVMREDTHLVPADDIQVLLYIVTDLRRIDPVTGDPFPSDTNPFSSSELICFRLSILQNRDQLHQVLEPWFVRVGIDTSSISYHDIVQEIVECMLEASAEAGETLCLSCIIRATETDIDGDNPLTRALVESASEFERDSYGMVAATEASIEEMLEKVEVKAGDETCMICLNELEVGLKASQMPCSHDFHADCIENWLRQSHYCPICRLTVKFANQNKWRASGKHNRDQLNIGENELRQPRINQTLRDRSQQETTNAKASENPAPSESEDSSESLSEEEQMSISGKELSKGDVERESLNEMGAGKEDGVCFEQPFGNLNSHQGIVAGHESPGKSPKISGENDIKTVEEKVNYRKTNLGLNVRSWAEVLSTDIQDQSTIEGGTYQKMGQECLIGNDRNGVNNLGLSAKEGVGVLKDREIDTIQMDLSGAEDKHHEGDQVRDQFFEVQGDLDNLNSFREMESEFLVKNYRAAKKYGREAWAVKMSNVFDVGVANEMWRMLVSGKDELRVISSRPVHSGPGFAKFEAVIVALKNFTEAGSMGFRQSLVETDSGDALRKIQGGASSVSLPLLLHVPELWSREWTVMFQHVSRGCNKVADKLAKIGLNYMR</sequence>
<dbReference type="CDD" id="cd16454">
    <property type="entry name" value="RING-H2_PA-TM-RING"/>
    <property type="match status" value="1"/>
</dbReference>
<accession>A0ABR2QNM1</accession>
<organism evidence="9 10">
    <name type="scientific">Hibiscus sabdariffa</name>
    <name type="common">roselle</name>
    <dbReference type="NCBI Taxonomy" id="183260"/>
    <lineage>
        <taxon>Eukaryota</taxon>
        <taxon>Viridiplantae</taxon>
        <taxon>Streptophyta</taxon>
        <taxon>Embryophyta</taxon>
        <taxon>Tracheophyta</taxon>
        <taxon>Spermatophyta</taxon>
        <taxon>Magnoliopsida</taxon>
        <taxon>eudicotyledons</taxon>
        <taxon>Gunneridae</taxon>
        <taxon>Pentapetalae</taxon>
        <taxon>rosids</taxon>
        <taxon>malvids</taxon>
        <taxon>Malvales</taxon>
        <taxon>Malvaceae</taxon>
        <taxon>Malvoideae</taxon>
        <taxon>Hibiscus</taxon>
    </lineage>
</organism>
<keyword evidence="5" id="KW-0862">Zinc</keyword>
<dbReference type="Gene3D" id="3.30.420.10">
    <property type="entry name" value="Ribonuclease H-like superfamily/Ribonuclease H"/>
    <property type="match status" value="1"/>
</dbReference>
<dbReference type="SMART" id="SM00184">
    <property type="entry name" value="RING"/>
    <property type="match status" value="1"/>
</dbReference>
<feature type="domain" description="RING-type" evidence="8">
    <location>
        <begin position="178"/>
        <end position="219"/>
    </location>
</feature>
<gene>
    <name evidence="9" type="ORF">V6N11_024951</name>
</gene>
<dbReference type="Pfam" id="PF13456">
    <property type="entry name" value="RVT_3"/>
    <property type="match status" value="1"/>
</dbReference>
<dbReference type="InterPro" id="IPR013083">
    <property type="entry name" value="Znf_RING/FYVE/PHD"/>
</dbReference>
<dbReference type="InterPro" id="IPR002156">
    <property type="entry name" value="RNaseH_domain"/>
</dbReference>
<dbReference type="EMBL" id="JBBPBN010000035">
    <property type="protein sequence ID" value="KAK9002266.1"/>
    <property type="molecule type" value="Genomic_DNA"/>
</dbReference>
<reference evidence="9 10" key="1">
    <citation type="journal article" date="2024" name="G3 (Bethesda)">
        <title>Genome assembly of Hibiscus sabdariffa L. provides insights into metabolisms of medicinal natural products.</title>
        <authorList>
            <person name="Kim T."/>
        </authorList>
    </citation>
    <scope>NUCLEOTIDE SEQUENCE [LARGE SCALE GENOMIC DNA]</scope>
    <source>
        <strain evidence="9">TK-2024</strain>
        <tissue evidence="9">Old leaves</tissue>
    </source>
</reference>
<dbReference type="EC" id="2.3.2.27" evidence="2"/>
<keyword evidence="10" id="KW-1185">Reference proteome</keyword>
<feature type="region of interest" description="Disordered" evidence="7">
    <location>
        <begin position="233"/>
        <end position="305"/>
    </location>
</feature>
<comment type="catalytic activity">
    <reaction evidence="1">
        <text>S-ubiquitinyl-[E2 ubiquitin-conjugating enzyme]-L-cysteine + [acceptor protein]-L-lysine = [E2 ubiquitin-conjugating enzyme]-L-cysteine + N(6)-ubiquitinyl-[acceptor protein]-L-lysine.</text>
        <dbReference type="EC" id="2.3.2.27"/>
    </reaction>
</comment>
<comment type="caution">
    <text evidence="9">The sequence shown here is derived from an EMBL/GenBank/DDBJ whole genome shotgun (WGS) entry which is preliminary data.</text>
</comment>
<dbReference type="Proteomes" id="UP001396334">
    <property type="component" value="Unassembled WGS sequence"/>
</dbReference>
<feature type="compositionally biased region" description="Acidic residues" evidence="7">
    <location>
        <begin position="278"/>
        <end position="291"/>
    </location>
</feature>